<accession>A0A518IJM5</accession>
<name>A0A518IJM5_9PLAN</name>
<dbReference type="Proteomes" id="UP000318313">
    <property type="component" value="Chromosome"/>
</dbReference>
<sequence>MKIWELFRRKPTNYNEIFGDISGNSAKSFYESCFKNNNYKTIKVSLPEEIRLSTSYDFSNLEYFEFPNRPIKQPDHWILGNHVELDTPTIIVDKEKKIMLEDVYLDGTHDRTYIAENFITFLEYIEG</sequence>
<evidence type="ECO:0000313" key="1">
    <source>
        <dbReference type="EMBL" id="QDV53291.1"/>
    </source>
</evidence>
<dbReference type="AlphaFoldDB" id="A0A518IJM5"/>
<evidence type="ECO:0008006" key="3">
    <source>
        <dbReference type="Google" id="ProtNLM"/>
    </source>
</evidence>
<keyword evidence="2" id="KW-1185">Reference proteome</keyword>
<gene>
    <name evidence="1" type="ORF">Enr17x_53650</name>
</gene>
<organism evidence="1 2">
    <name type="scientific">Gimesia fumaroli</name>
    <dbReference type="NCBI Taxonomy" id="2527976"/>
    <lineage>
        <taxon>Bacteria</taxon>
        <taxon>Pseudomonadati</taxon>
        <taxon>Planctomycetota</taxon>
        <taxon>Planctomycetia</taxon>
        <taxon>Planctomycetales</taxon>
        <taxon>Planctomycetaceae</taxon>
        <taxon>Gimesia</taxon>
    </lineage>
</organism>
<dbReference type="RefSeq" id="WP_145312708.1">
    <property type="nucleotide sequence ID" value="NZ_CP037452.1"/>
</dbReference>
<dbReference type="EMBL" id="CP037452">
    <property type="protein sequence ID" value="QDV53291.1"/>
    <property type="molecule type" value="Genomic_DNA"/>
</dbReference>
<evidence type="ECO:0000313" key="2">
    <source>
        <dbReference type="Proteomes" id="UP000318313"/>
    </source>
</evidence>
<dbReference type="OrthoDB" id="287913at2"/>
<reference evidence="1 2" key="1">
    <citation type="submission" date="2019-03" db="EMBL/GenBank/DDBJ databases">
        <title>Deep-cultivation of Planctomycetes and their phenomic and genomic characterization uncovers novel biology.</title>
        <authorList>
            <person name="Wiegand S."/>
            <person name="Jogler M."/>
            <person name="Boedeker C."/>
            <person name="Pinto D."/>
            <person name="Vollmers J."/>
            <person name="Rivas-Marin E."/>
            <person name="Kohn T."/>
            <person name="Peeters S.H."/>
            <person name="Heuer A."/>
            <person name="Rast P."/>
            <person name="Oberbeckmann S."/>
            <person name="Bunk B."/>
            <person name="Jeske O."/>
            <person name="Meyerdierks A."/>
            <person name="Storesund J.E."/>
            <person name="Kallscheuer N."/>
            <person name="Luecker S."/>
            <person name="Lage O.M."/>
            <person name="Pohl T."/>
            <person name="Merkel B.J."/>
            <person name="Hornburger P."/>
            <person name="Mueller R.-W."/>
            <person name="Bruemmer F."/>
            <person name="Labrenz M."/>
            <person name="Spormann A.M."/>
            <person name="Op den Camp H."/>
            <person name="Overmann J."/>
            <person name="Amann R."/>
            <person name="Jetten M.S.M."/>
            <person name="Mascher T."/>
            <person name="Medema M.H."/>
            <person name="Devos D.P."/>
            <person name="Kaster A.-K."/>
            <person name="Ovreas L."/>
            <person name="Rohde M."/>
            <person name="Galperin M.Y."/>
            <person name="Jogler C."/>
        </authorList>
    </citation>
    <scope>NUCLEOTIDE SEQUENCE [LARGE SCALE GENOMIC DNA]</scope>
    <source>
        <strain evidence="1 2">Enr17</strain>
    </source>
</reference>
<dbReference type="KEGG" id="gfm:Enr17x_53650"/>
<protein>
    <recommendedName>
        <fullName evidence="3">SMI1 / KNR4 family protein</fullName>
    </recommendedName>
</protein>
<proteinExistence type="predicted"/>